<sequence>MSNSAVRPLAGLVTVVVLAGIVFFSIGLFRGGFGTTVPVTVVSERAGLVMNPEAKVKMRGVQVGQVESIENRPDGTAVLKLAMDPEQLKDIPGNVTVDIASSTVFGAKSVELVAPPDPSSVPLASGQQLGVQRVTVETNTLFQQLTSVLKAVDPVKLNETLGALSGALKGRGEKLGQTVTDFSALLDKLNPSLGNINRDLEVVPVAISGYADTAPELLNVLDSTTKVGDTLVDQEQNLDGFLVSAIGLADVGNDVVGESRQPLTDLLRMLVPTLSTASQYQENLRCGIQGLIPFLYTPALDRPGVDVTANFTLGVERYRYPQDLPKVAAKSGPSCKDQMLPIVPSNKRPPFLVADVGANPWSYGNQGVLLNSDGLKQALFGDIDGPPRNTAQIGQPG</sequence>
<feature type="transmembrane region" description="Helical" evidence="1">
    <location>
        <begin position="9"/>
        <end position="29"/>
    </location>
</feature>
<keyword evidence="1" id="KW-0472">Membrane</keyword>
<proteinExistence type="predicted"/>
<dbReference type="EMBL" id="AP022588">
    <property type="protein sequence ID" value="BBY30934.1"/>
    <property type="molecule type" value="Genomic_DNA"/>
</dbReference>
<gene>
    <name evidence="4" type="ORF">MSEDJ_50300</name>
</gene>
<evidence type="ECO:0000259" key="3">
    <source>
        <dbReference type="Pfam" id="PF11887"/>
    </source>
</evidence>
<dbReference type="InterPro" id="IPR052336">
    <property type="entry name" value="MlaD_Phospholipid_Transporter"/>
</dbReference>
<organism evidence="4 5">
    <name type="scientific">Mycolicibacterium sediminis</name>
    <dbReference type="NCBI Taxonomy" id="1286180"/>
    <lineage>
        <taxon>Bacteria</taxon>
        <taxon>Bacillati</taxon>
        <taxon>Actinomycetota</taxon>
        <taxon>Actinomycetes</taxon>
        <taxon>Mycobacteriales</taxon>
        <taxon>Mycobacteriaceae</taxon>
        <taxon>Mycolicibacterium</taxon>
    </lineage>
</organism>
<dbReference type="Proteomes" id="UP000467193">
    <property type="component" value="Chromosome"/>
</dbReference>
<feature type="domain" description="Mammalian cell entry C-terminal" evidence="3">
    <location>
        <begin position="121"/>
        <end position="333"/>
    </location>
</feature>
<evidence type="ECO:0000313" key="5">
    <source>
        <dbReference type="Proteomes" id="UP000467193"/>
    </source>
</evidence>
<dbReference type="PANTHER" id="PTHR33371:SF19">
    <property type="entry name" value="MCE-FAMILY PROTEIN MCE4A"/>
    <property type="match status" value="1"/>
</dbReference>
<dbReference type="Pfam" id="PF11887">
    <property type="entry name" value="Mce4_CUP1"/>
    <property type="match status" value="1"/>
</dbReference>
<dbReference type="InterPro" id="IPR024516">
    <property type="entry name" value="Mce_C"/>
</dbReference>
<feature type="domain" description="Mce/MlaD" evidence="2">
    <location>
        <begin position="36"/>
        <end position="114"/>
    </location>
</feature>
<dbReference type="GO" id="GO:0005576">
    <property type="term" value="C:extracellular region"/>
    <property type="evidence" value="ECO:0007669"/>
    <property type="project" value="TreeGrafter"/>
</dbReference>
<evidence type="ECO:0000256" key="1">
    <source>
        <dbReference type="SAM" id="Phobius"/>
    </source>
</evidence>
<evidence type="ECO:0000259" key="2">
    <source>
        <dbReference type="Pfam" id="PF02470"/>
    </source>
</evidence>
<dbReference type="InterPro" id="IPR005693">
    <property type="entry name" value="Mce"/>
</dbReference>
<dbReference type="KEGG" id="msei:MSEDJ_50300"/>
<dbReference type="GO" id="GO:0051701">
    <property type="term" value="P:biological process involved in interaction with host"/>
    <property type="evidence" value="ECO:0007669"/>
    <property type="project" value="TreeGrafter"/>
</dbReference>
<dbReference type="PANTHER" id="PTHR33371">
    <property type="entry name" value="INTERMEMBRANE PHOSPHOLIPID TRANSPORT SYSTEM BINDING PROTEIN MLAD-RELATED"/>
    <property type="match status" value="1"/>
</dbReference>
<dbReference type="Pfam" id="PF02470">
    <property type="entry name" value="MlaD"/>
    <property type="match status" value="1"/>
</dbReference>
<dbReference type="NCBIfam" id="TIGR00996">
    <property type="entry name" value="Mtu_fam_mce"/>
    <property type="match status" value="1"/>
</dbReference>
<name>A0A7I7QX67_9MYCO</name>
<dbReference type="AlphaFoldDB" id="A0A7I7QX67"/>
<keyword evidence="5" id="KW-1185">Reference proteome</keyword>
<keyword evidence="1" id="KW-1133">Transmembrane helix</keyword>
<evidence type="ECO:0000313" key="4">
    <source>
        <dbReference type="EMBL" id="BBY30934.1"/>
    </source>
</evidence>
<dbReference type="InterPro" id="IPR003399">
    <property type="entry name" value="Mce/MlaD"/>
</dbReference>
<dbReference type="RefSeq" id="WP_163800492.1">
    <property type="nucleotide sequence ID" value="NZ_AP022588.1"/>
</dbReference>
<accession>A0A7I7QX67</accession>
<reference evidence="4 5" key="1">
    <citation type="journal article" date="2019" name="Emerg. Microbes Infect.">
        <title>Comprehensive subspecies identification of 175 nontuberculous mycobacteria species based on 7547 genomic profiles.</title>
        <authorList>
            <person name="Matsumoto Y."/>
            <person name="Kinjo T."/>
            <person name="Motooka D."/>
            <person name="Nabeya D."/>
            <person name="Jung N."/>
            <person name="Uechi K."/>
            <person name="Horii T."/>
            <person name="Iida T."/>
            <person name="Fujita J."/>
            <person name="Nakamura S."/>
        </authorList>
    </citation>
    <scope>NUCLEOTIDE SEQUENCE [LARGE SCALE GENOMIC DNA]</scope>
    <source>
        <strain evidence="4 5">JCM 17899</strain>
    </source>
</reference>
<protein>
    <submittedName>
        <fullName evidence="4">Virulence factor</fullName>
    </submittedName>
</protein>
<keyword evidence="1" id="KW-0812">Transmembrane</keyword>